<evidence type="ECO:0000256" key="5">
    <source>
        <dbReference type="ARBA" id="ARBA00023136"/>
    </source>
</evidence>
<keyword evidence="2 7" id="KW-0808">Transferase</keyword>
<proteinExistence type="inferred from homology"/>
<dbReference type="PROSITE" id="PS50216">
    <property type="entry name" value="DHHC"/>
    <property type="match status" value="1"/>
</dbReference>
<dbReference type="InParanoid" id="A0A7M7K0E6"/>
<sequence length="427" mass="49607">MSAPLPGEKNKVDSGNVTTLGRRLFHWGPLVALGIIKFVFFTCIYLTSWWFPPYESIGGTVNHVMYMIAVGLILYNFLCSVGTGGGFVPKGWKPKDRKAEKFLQYCGLCEGFKPPRAHHCRRCGHCVMKMDHHCPWINACVGHRNHRNFIFFLLFCVTGSIHSIVLLSLGLQRAYNVKWYADMEERYEFELRIRGREYPPLGFQPSPLVHLPFAWMLATVLSIGLSLGVIIALGSLLYFQMKMVLKNETGIEAWINQKAEMRLEEMGRSASDWVYPYDLGWKLNAQMVLAWWIKEGNGIDWPMRGGCDQYALTVEQKLQKDDKRLRRRPYVVIQRYHGGYFPWCSHGCRTCIRTPINDEPRLRLEIGQKILVTRWKRLNRFHHNLHSFQTETCIQVLVIWGISYQPIRCSRYLWYKPSRSSKGMVST</sequence>
<evidence type="ECO:0000256" key="4">
    <source>
        <dbReference type="ARBA" id="ARBA00022989"/>
    </source>
</evidence>
<dbReference type="PANTHER" id="PTHR12246">
    <property type="entry name" value="PALMITOYLTRANSFERASE ZDHHC16"/>
    <property type="match status" value="1"/>
</dbReference>
<dbReference type="GO" id="GO:0016020">
    <property type="term" value="C:membrane"/>
    <property type="evidence" value="ECO:0007669"/>
    <property type="project" value="UniProtKB-SubCell"/>
</dbReference>
<keyword evidence="10" id="KW-1185">Reference proteome</keyword>
<evidence type="ECO:0000256" key="2">
    <source>
        <dbReference type="ARBA" id="ARBA00022679"/>
    </source>
</evidence>
<dbReference type="AlphaFoldDB" id="A0A7M7K0E6"/>
<evidence type="ECO:0000256" key="6">
    <source>
        <dbReference type="ARBA" id="ARBA00023315"/>
    </source>
</evidence>
<dbReference type="Pfam" id="PF01529">
    <property type="entry name" value="DHHC"/>
    <property type="match status" value="1"/>
</dbReference>
<dbReference type="KEGG" id="vde:111249676"/>
<dbReference type="InterPro" id="IPR001594">
    <property type="entry name" value="Palmitoyltrfase_DHHC"/>
</dbReference>
<keyword evidence="6 7" id="KW-0012">Acyltransferase</keyword>
<dbReference type="GO" id="GO:0019706">
    <property type="term" value="F:protein-cysteine S-palmitoyltransferase activity"/>
    <property type="evidence" value="ECO:0007669"/>
    <property type="project" value="UniProtKB-EC"/>
</dbReference>
<dbReference type="EnsemblMetazoa" id="XM_022803869">
    <property type="protein sequence ID" value="XP_022659604"/>
    <property type="gene ID" value="LOC111249676"/>
</dbReference>
<feature type="transmembrane region" description="Helical" evidence="7">
    <location>
        <begin position="63"/>
        <end position="88"/>
    </location>
</feature>
<evidence type="ECO:0000256" key="7">
    <source>
        <dbReference type="RuleBase" id="RU079119"/>
    </source>
</evidence>
<dbReference type="OMA" id="WANHGYF"/>
<comment type="subcellular location">
    <subcellularLocation>
        <location evidence="1">Membrane</location>
        <topology evidence="1">Multi-pass membrane protein</topology>
    </subcellularLocation>
</comment>
<dbReference type="Proteomes" id="UP000594260">
    <property type="component" value="Unplaced"/>
</dbReference>
<reference evidence="9" key="1">
    <citation type="submission" date="2021-01" db="UniProtKB">
        <authorList>
            <consortium name="EnsemblMetazoa"/>
        </authorList>
    </citation>
    <scope>IDENTIFICATION</scope>
</reference>
<dbReference type="GeneID" id="111249676"/>
<evidence type="ECO:0000313" key="10">
    <source>
        <dbReference type="Proteomes" id="UP000594260"/>
    </source>
</evidence>
<dbReference type="InterPro" id="IPR039859">
    <property type="entry name" value="PFA4/ZDH16/20/ERF2-like"/>
</dbReference>
<feature type="transmembrane region" description="Helical" evidence="7">
    <location>
        <begin position="30"/>
        <end position="51"/>
    </location>
</feature>
<dbReference type="RefSeq" id="XP_022659604.1">
    <property type="nucleotide sequence ID" value="XM_022803869.1"/>
</dbReference>
<feature type="transmembrane region" description="Helical" evidence="7">
    <location>
        <begin position="213"/>
        <end position="239"/>
    </location>
</feature>
<keyword evidence="4 7" id="KW-1133">Transmembrane helix</keyword>
<name>A0A7M7K0E6_VARDE</name>
<organism evidence="9 10">
    <name type="scientific">Varroa destructor</name>
    <name type="common">Honeybee mite</name>
    <dbReference type="NCBI Taxonomy" id="109461"/>
    <lineage>
        <taxon>Eukaryota</taxon>
        <taxon>Metazoa</taxon>
        <taxon>Ecdysozoa</taxon>
        <taxon>Arthropoda</taxon>
        <taxon>Chelicerata</taxon>
        <taxon>Arachnida</taxon>
        <taxon>Acari</taxon>
        <taxon>Parasitiformes</taxon>
        <taxon>Mesostigmata</taxon>
        <taxon>Gamasina</taxon>
        <taxon>Dermanyssoidea</taxon>
        <taxon>Varroidae</taxon>
        <taxon>Varroa</taxon>
    </lineage>
</organism>
<keyword evidence="3 7" id="KW-0812">Transmembrane</keyword>
<feature type="transmembrane region" description="Helical" evidence="7">
    <location>
        <begin position="149"/>
        <end position="171"/>
    </location>
</feature>
<comment type="similarity">
    <text evidence="7">Belongs to the DHHC palmitoyltransferase family.</text>
</comment>
<dbReference type="FunCoup" id="A0A7M7K0E6">
    <property type="interactions" value="1901"/>
</dbReference>
<comment type="catalytic activity">
    <reaction evidence="7">
        <text>L-cysteinyl-[protein] + hexadecanoyl-CoA = S-hexadecanoyl-L-cysteinyl-[protein] + CoA</text>
        <dbReference type="Rhea" id="RHEA:36683"/>
        <dbReference type="Rhea" id="RHEA-COMP:10131"/>
        <dbReference type="Rhea" id="RHEA-COMP:11032"/>
        <dbReference type="ChEBI" id="CHEBI:29950"/>
        <dbReference type="ChEBI" id="CHEBI:57287"/>
        <dbReference type="ChEBI" id="CHEBI:57379"/>
        <dbReference type="ChEBI" id="CHEBI:74151"/>
        <dbReference type="EC" id="2.3.1.225"/>
    </reaction>
</comment>
<keyword evidence="5 7" id="KW-0472">Membrane</keyword>
<feature type="domain" description="Palmitoyltransferase DHHC" evidence="8">
    <location>
        <begin position="101"/>
        <end position="256"/>
    </location>
</feature>
<evidence type="ECO:0000259" key="8">
    <source>
        <dbReference type="Pfam" id="PF01529"/>
    </source>
</evidence>
<comment type="domain">
    <text evidence="7">The DHHC domain is required for palmitoyltransferase activity.</text>
</comment>
<dbReference type="OrthoDB" id="331948at2759"/>
<accession>A0A7M7K0E6</accession>
<evidence type="ECO:0000313" key="9">
    <source>
        <dbReference type="EnsemblMetazoa" id="XP_022659604"/>
    </source>
</evidence>
<protein>
    <recommendedName>
        <fullName evidence="7">Palmitoyltransferase</fullName>
        <ecNumber evidence="7">2.3.1.225</ecNumber>
    </recommendedName>
</protein>
<dbReference type="EC" id="2.3.1.225" evidence="7"/>
<evidence type="ECO:0000256" key="3">
    <source>
        <dbReference type="ARBA" id="ARBA00022692"/>
    </source>
</evidence>
<evidence type="ECO:0000256" key="1">
    <source>
        <dbReference type="ARBA" id="ARBA00004141"/>
    </source>
</evidence>